<dbReference type="OrthoDB" id="5524454at2"/>
<keyword evidence="4" id="KW-1185">Reference proteome</keyword>
<dbReference type="SUPFAM" id="SSF47413">
    <property type="entry name" value="lambda repressor-like DNA-binding domains"/>
    <property type="match status" value="1"/>
</dbReference>
<dbReference type="GO" id="GO:0003677">
    <property type="term" value="F:DNA binding"/>
    <property type="evidence" value="ECO:0007669"/>
    <property type="project" value="UniProtKB-KW"/>
</dbReference>
<dbReference type="PANTHER" id="PTHR46797">
    <property type="entry name" value="HTH-TYPE TRANSCRIPTIONAL REGULATOR"/>
    <property type="match status" value="1"/>
</dbReference>
<dbReference type="RefSeq" id="WP_121278135.1">
    <property type="nucleotide sequence ID" value="NZ_RBZV01000004.1"/>
</dbReference>
<comment type="caution">
    <text evidence="3">The sequence shown here is derived from an EMBL/GenBank/DDBJ whole genome shotgun (WGS) entry which is preliminary data.</text>
</comment>
<reference evidence="3 4" key="1">
    <citation type="submission" date="2018-10" db="EMBL/GenBank/DDBJ databases">
        <title>Paraburkholderia sp. 7MK8-2, isolated from soil.</title>
        <authorList>
            <person name="Gao Z.-H."/>
            <person name="Qiu L.-H."/>
        </authorList>
    </citation>
    <scope>NUCLEOTIDE SEQUENCE [LARGE SCALE GENOMIC DNA]</scope>
    <source>
        <strain evidence="3 4">7MK8-2</strain>
    </source>
</reference>
<dbReference type="EMBL" id="RBZV01000004">
    <property type="protein sequence ID" value="RKP48287.1"/>
    <property type="molecule type" value="Genomic_DNA"/>
</dbReference>
<dbReference type="InterPro" id="IPR010982">
    <property type="entry name" value="Lambda_DNA-bd_dom_sf"/>
</dbReference>
<sequence>MATSLASVIGRNIASVRKQRGLTQAAVAEQIDVDAETVSRFERGAVMPGVATLERLCAVLECSWMDLLEGSSGDAQQVAHDIVRLLEPLAGDDRLFLLEQMKVWTSKLLERCPPARRRNRSSGAS</sequence>
<gene>
    <name evidence="3" type="ORF">D7S89_13265</name>
</gene>
<evidence type="ECO:0000313" key="3">
    <source>
        <dbReference type="EMBL" id="RKP48287.1"/>
    </source>
</evidence>
<dbReference type="Pfam" id="PF01381">
    <property type="entry name" value="HTH_3"/>
    <property type="match status" value="1"/>
</dbReference>
<dbReference type="AlphaFoldDB" id="A0A494XBS4"/>
<accession>A0A494XBS4</accession>
<evidence type="ECO:0000313" key="4">
    <source>
        <dbReference type="Proteomes" id="UP000280434"/>
    </source>
</evidence>
<dbReference type="InterPro" id="IPR050807">
    <property type="entry name" value="TransReg_Diox_bact_type"/>
</dbReference>
<organism evidence="3 4">
    <name type="scientific">Trinickia fusca</name>
    <dbReference type="NCBI Taxonomy" id="2419777"/>
    <lineage>
        <taxon>Bacteria</taxon>
        <taxon>Pseudomonadati</taxon>
        <taxon>Pseudomonadota</taxon>
        <taxon>Betaproteobacteria</taxon>
        <taxon>Burkholderiales</taxon>
        <taxon>Burkholderiaceae</taxon>
        <taxon>Trinickia</taxon>
    </lineage>
</organism>
<dbReference type="InterPro" id="IPR001387">
    <property type="entry name" value="Cro/C1-type_HTH"/>
</dbReference>
<dbReference type="CDD" id="cd00093">
    <property type="entry name" value="HTH_XRE"/>
    <property type="match status" value="1"/>
</dbReference>
<dbReference type="Proteomes" id="UP000280434">
    <property type="component" value="Unassembled WGS sequence"/>
</dbReference>
<dbReference type="SMART" id="SM00530">
    <property type="entry name" value="HTH_XRE"/>
    <property type="match status" value="1"/>
</dbReference>
<dbReference type="Gene3D" id="1.10.260.40">
    <property type="entry name" value="lambda repressor-like DNA-binding domains"/>
    <property type="match status" value="1"/>
</dbReference>
<name>A0A494XBS4_9BURK</name>
<dbReference type="PROSITE" id="PS50943">
    <property type="entry name" value="HTH_CROC1"/>
    <property type="match status" value="1"/>
</dbReference>
<dbReference type="PANTHER" id="PTHR46797:SF1">
    <property type="entry name" value="METHYLPHOSPHONATE SYNTHASE"/>
    <property type="match status" value="1"/>
</dbReference>
<protein>
    <submittedName>
        <fullName evidence="3">XRE family transcriptional regulator</fullName>
    </submittedName>
</protein>
<evidence type="ECO:0000259" key="2">
    <source>
        <dbReference type="PROSITE" id="PS50943"/>
    </source>
</evidence>
<feature type="domain" description="HTH cro/C1-type" evidence="2">
    <location>
        <begin position="13"/>
        <end position="67"/>
    </location>
</feature>
<proteinExistence type="predicted"/>
<keyword evidence="1" id="KW-0238">DNA-binding</keyword>
<dbReference type="GO" id="GO:0005829">
    <property type="term" value="C:cytosol"/>
    <property type="evidence" value="ECO:0007669"/>
    <property type="project" value="TreeGrafter"/>
</dbReference>
<evidence type="ECO:0000256" key="1">
    <source>
        <dbReference type="ARBA" id="ARBA00023125"/>
    </source>
</evidence>
<dbReference type="GO" id="GO:0003700">
    <property type="term" value="F:DNA-binding transcription factor activity"/>
    <property type="evidence" value="ECO:0007669"/>
    <property type="project" value="TreeGrafter"/>
</dbReference>